<dbReference type="Gene3D" id="3.40.20.10">
    <property type="entry name" value="Severin"/>
    <property type="match status" value="1"/>
</dbReference>
<keyword evidence="5" id="KW-0677">Repeat</keyword>
<dbReference type="PROSITE" id="PS00020">
    <property type="entry name" value="ACTININ_2"/>
    <property type="match status" value="1"/>
</dbReference>
<dbReference type="SMART" id="SM00102">
    <property type="entry name" value="ADF"/>
    <property type="match status" value="1"/>
</dbReference>
<dbReference type="VEuPathDB" id="FungiDB:CC1G_03395"/>
<dbReference type="STRING" id="240176.A8NQJ9"/>
<dbReference type="Pfam" id="PF00241">
    <property type="entry name" value="Cofilin_ADF"/>
    <property type="match status" value="1"/>
</dbReference>
<name>A8NQJ9_COPC7</name>
<dbReference type="FunFam" id="1.10.418.10:FF:000077">
    <property type="entry name" value="Related to alpha-actinin"/>
    <property type="match status" value="1"/>
</dbReference>
<dbReference type="AlphaFoldDB" id="A8NQJ9"/>
<dbReference type="Pfam" id="PF08726">
    <property type="entry name" value="EFhand_Ca_insen"/>
    <property type="match status" value="1"/>
</dbReference>
<dbReference type="RefSeq" id="XP_001835613.2">
    <property type="nucleotide sequence ID" value="XM_001835561.2"/>
</dbReference>
<comment type="similarity">
    <text evidence="3">Belongs to the alpha-actinin family.</text>
</comment>
<dbReference type="InterPro" id="IPR011992">
    <property type="entry name" value="EF-hand-dom_pair"/>
</dbReference>
<dbReference type="GO" id="GO:0015629">
    <property type="term" value="C:actin cytoskeleton"/>
    <property type="evidence" value="ECO:0007669"/>
    <property type="project" value="InterPro"/>
</dbReference>
<dbReference type="InterPro" id="IPR036872">
    <property type="entry name" value="CH_dom_sf"/>
</dbReference>
<dbReference type="CDD" id="cd11286">
    <property type="entry name" value="ADF_cofilin_like"/>
    <property type="match status" value="1"/>
</dbReference>
<dbReference type="InterPro" id="IPR001715">
    <property type="entry name" value="CH_dom"/>
</dbReference>
<keyword evidence="6" id="KW-0106">Calcium</keyword>
<evidence type="ECO:0000256" key="1">
    <source>
        <dbReference type="ARBA" id="ARBA00004109"/>
    </source>
</evidence>
<dbReference type="GO" id="GO:0003779">
    <property type="term" value="F:actin binding"/>
    <property type="evidence" value="ECO:0007669"/>
    <property type="project" value="UniProtKB-KW"/>
</dbReference>
<protein>
    <recommendedName>
        <fullName evidence="4">Cofilin</fullName>
    </recommendedName>
    <alternativeName>
        <fullName evidence="8">Actin-depolymerizing factor 1</fullName>
    </alternativeName>
</protein>
<proteinExistence type="inferred from homology"/>
<dbReference type="GO" id="GO:0005509">
    <property type="term" value="F:calcium ion binding"/>
    <property type="evidence" value="ECO:0007669"/>
    <property type="project" value="InterPro"/>
</dbReference>
<feature type="domain" description="Calponin-homology (CH)" evidence="9">
    <location>
        <begin position="9"/>
        <end position="115"/>
    </location>
</feature>
<dbReference type="PANTHER" id="PTHR11915">
    <property type="entry name" value="SPECTRIN/FILAMIN RELATED CYTOSKELETAL PROTEIN"/>
    <property type="match status" value="1"/>
</dbReference>
<dbReference type="InterPro" id="IPR002048">
    <property type="entry name" value="EF_hand_dom"/>
</dbReference>
<evidence type="ECO:0000259" key="10">
    <source>
        <dbReference type="PROSITE" id="PS50222"/>
    </source>
</evidence>
<comment type="similarity">
    <text evidence="2">Belongs to the actin-binding proteins ADF family.</text>
</comment>
<comment type="subcellular location">
    <subcellularLocation>
        <location evidence="1">Nucleus matrix</location>
    </subcellularLocation>
</comment>
<dbReference type="SUPFAM" id="SSF46966">
    <property type="entry name" value="Spectrin repeat"/>
    <property type="match status" value="2"/>
</dbReference>
<dbReference type="Pfam" id="PF00307">
    <property type="entry name" value="CH"/>
    <property type="match status" value="2"/>
</dbReference>
<dbReference type="Proteomes" id="UP000001861">
    <property type="component" value="Unassembled WGS sequence"/>
</dbReference>
<dbReference type="GeneID" id="6012148"/>
<dbReference type="OrthoDB" id="10017054at2759"/>
<feature type="domain" description="EF-hand" evidence="10">
    <location>
        <begin position="484"/>
        <end position="519"/>
    </location>
</feature>
<accession>A8NQJ9</accession>
<dbReference type="FunFam" id="1.10.418.10:FF:000030">
    <property type="entry name" value="Related to alpha-actinin"/>
    <property type="match status" value="1"/>
</dbReference>
<dbReference type="PROSITE" id="PS50222">
    <property type="entry name" value="EF_HAND_2"/>
    <property type="match status" value="1"/>
</dbReference>
<dbReference type="PROSITE" id="PS51263">
    <property type="entry name" value="ADF_H"/>
    <property type="match status" value="1"/>
</dbReference>
<dbReference type="SUPFAM" id="SSF47473">
    <property type="entry name" value="EF-hand"/>
    <property type="match status" value="1"/>
</dbReference>
<dbReference type="eggNOG" id="KOG0035">
    <property type="taxonomic scope" value="Eukaryota"/>
</dbReference>
<dbReference type="InterPro" id="IPR002108">
    <property type="entry name" value="ADF-H"/>
</dbReference>
<dbReference type="InterPro" id="IPR017904">
    <property type="entry name" value="ADF/Cofilin"/>
</dbReference>
<dbReference type="SMART" id="SM00033">
    <property type="entry name" value="CH"/>
    <property type="match status" value="2"/>
</dbReference>
<dbReference type="InterPro" id="IPR001589">
    <property type="entry name" value="Actinin_actin-bd_CS"/>
</dbReference>
<dbReference type="GO" id="GO:0016363">
    <property type="term" value="C:nuclear matrix"/>
    <property type="evidence" value="ECO:0007669"/>
    <property type="project" value="UniProtKB-SubCell"/>
</dbReference>
<evidence type="ECO:0000256" key="2">
    <source>
        <dbReference type="ARBA" id="ARBA00006844"/>
    </source>
</evidence>
<dbReference type="CDD" id="cd21215">
    <property type="entry name" value="CH_SpAIN1-like_rpt1"/>
    <property type="match status" value="1"/>
</dbReference>
<sequence length="783" mass="88844">MSLEIQTRNMQERTFCKWLNTKLEANGYPPMSSLVKDLSDGVRLIQLMEIMGDTSLGRYNKNPRMRVQKAENVTKALEFITSRGVKLTNIGPEDIIDGNLKLILGMIWTLILRFTIADISEEGLSAKEGLLLWCQRKTAPYKEVDVQDFSRSWQDGLALCALIHCHRPDLLDYDKLDKEDRHGNTALAFKIAAEHLGIAQLLEVEDLCDSPNPDERSVMTYIASFFHAFSSMEQSETESRRVEKFAELMQSVWIIRNDYERRAQLLLDNVAEVQKQWEASKFDGTYGDAKEQSANFNTYKQTTKRTWVTERQDVITLFGNVQTKLKTYALAEYVPPDGLAPSDLDSAWQELLQSEAKRSRAINAQIRKIKEDLRKKFADLANAFADRLHEVSVELASIEGPLQDQEQNAKEIQKRIPKLSEDLAAVAAAEAECLAANVEENDYTVFTWQDLEFELELLVHAIAKKIAFIDNQIVSRNMTNLTPAQLEQFESTFRYFDKGETNTLNILEMMAALASLGIVYSDEDMVSIYDQLVAEYGAITYEAFINLLVDITEDQTSPDQLRESFQGIAHDKQQPFVTELDLRLAQIPQASIDYLVKAMPSNLNEAGEPEYDYLRWLDEVSSNRNTAHSALSLSPSPSYSRILFTMASGVGVNESCLTAFQELKLGKKTKFIIYALNKENTEIIVEKTSQSQEYQDFIDALPSDQPRFAVYDFEFEKEGAGKRNKITFVSWSPDDAKIKQKMVYASSKDALRRSLQGVAVEIQGTDYDEIAYDSVLDKANRGA</sequence>
<dbReference type="InterPro" id="IPR029006">
    <property type="entry name" value="ADF-H/Gelsolin-like_dom_sf"/>
</dbReference>
<dbReference type="KEGG" id="cci:CC1G_03395"/>
<organism evidence="12 13">
    <name type="scientific">Coprinopsis cinerea (strain Okayama-7 / 130 / ATCC MYA-4618 / FGSC 9003)</name>
    <name type="common">Inky cap fungus</name>
    <name type="synonym">Hormographiella aspergillata</name>
    <dbReference type="NCBI Taxonomy" id="240176"/>
    <lineage>
        <taxon>Eukaryota</taxon>
        <taxon>Fungi</taxon>
        <taxon>Dikarya</taxon>
        <taxon>Basidiomycota</taxon>
        <taxon>Agaricomycotina</taxon>
        <taxon>Agaricomycetes</taxon>
        <taxon>Agaricomycetidae</taxon>
        <taxon>Agaricales</taxon>
        <taxon>Agaricineae</taxon>
        <taxon>Psathyrellaceae</taxon>
        <taxon>Coprinopsis</taxon>
    </lineage>
</organism>
<evidence type="ECO:0000313" key="12">
    <source>
        <dbReference type="EMBL" id="EAU86184.2"/>
    </source>
</evidence>
<dbReference type="InterPro" id="IPR014837">
    <property type="entry name" value="EF-hand_Ca_insen"/>
</dbReference>
<dbReference type="HOGENOM" id="CLU_011717_0_0_1"/>
<dbReference type="Gene3D" id="1.10.418.10">
    <property type="entry name" value="Calponin-like domain"/>
    <property type="match status" value="2"/>
</dbReference>
<evidence type="ECO:0000259" key="11">
    <source>
        <dbReference type="PROSITE" id="PS51263"/>
    </source>
</evidence>
<evidence type="ECO:0000256" key="5">
    <source>
        <dbReference type="ARBA" id="ARBA00022737"/>
    </source>
</evidence>
<evidence type="ECO:0000256" key="6">
    <source>
        <dbReference type="ARBA" id="ARBA00022837"/>
    </source>
</evidence>
<keyword evidence="7" id="KW-0009">Actin-binding</keyword>
<dbReference type="InParanoid" id="A8NQJ9"/>
<dbReference type="PROSITE" id="PS50021">
    <property type="entry name" value="CH"/>
    <property type="match status" value="2"/>
</dbReference>
<dbReference type="SUPFAM" id="SSF47576">
    <property type="entry name" value="Calponin-homology domain, CH-domain"/>
    <property type="match status" value="1"/>
</dbReference>
<dbReference type="EMBL" id="AACS02000008">
    <property type="protein sequence ID" value="EAU86184.2"/>
    <property type="molecule type" value="Genomic_DNA"/>
</dbReference>
<evidence type="ECO:0000256" key="7">
    <source>
        <dbReference type="ARBA" id="ARBA00023203"/>
    </source>
</evidence>
<dbReference type="PROSITE" id="PS00019">
    <property type="entry name" value="ACTININ_1"/>
    <property type="match status" value="1"/>
</dbReference>
<gene>
    <name evidence="12" type="ORF">CC1G_03395</name>
</gene>
<dbReference type="eggNOG" id="KOG1735">
    <property type="taxonomic scope" value="Eukaryota"/>
</dbReference>
<dbReference type="SMART" id="SM01184">
    <property type="entry name" value="efhand_Ca_insen"/>
    <property type="match status" value="1"/>
</dbReference>
<evidence type="ECO:0000259" key="9">
    <source>
        <dbReference type="PROSITE" id="PS50021"/>
    </source>
</evidence>
<feature type="domain" description="Calponin-homology (CH)" evidence="9">
    <location>
        <begin position="124"/>
        <end position="230"/>
    </location>
</feature>
<keyword evidence="13" id="KW-1185">Reference proteome</keyword>
<feature type="domain" description="ADF-H" evidence="11">
    <location>
        <begin position="649"/>
        <end position="780"/>
    </location>
</feature>
<dbReference type="GO" id="GO:0030042">
    <property type="term" value="P:actin filament depolymerization"/>
    <property type="evidence" value="ECO:0007669"/>
    <property type="project" value="InterPro"/>
</dbReference>
<dbReference type="Gene3D" id="1.20.58.60">
    <property type="match status" value="2"/>
</dbReference>
<dbReference type="OMA" id="QQRWITV"/>
<evidence type="ECO:0000313" key="13">
    <source>
        <dbReference type="Proteomes" id="UP000001861"/>
    </source>
</evidence>
<dbReference type="FunCoup" id="A8NQJ9">
    <property type="interactions" value="10"/>
</dbReference>
<reference evidence="12 13" key="1">
    <citation type="journal article" date="2010" name="Proc. Natl. Acad. Sci. U.S.A.">
        <title>Insights into evolution of multicellular fungi from the assembled chromosomes of the mushroom Coprinopsis cinerea (Coprinus cinereus).</title>
        <authorList>
            <person name="Stajich J.E."/>
            <person name="Wilke S.K."/>
            <person name="Ahren D."/>
            <person name="Au C.H."/>
            <person name="Birren B.W."/>
            <person name="Borodovsky M."/>
            <person name="Burns C."/>
            <person name="Canback B."/>
            <person name="Casselton L.A."/>
            <person name="Cheng C.K."/>
            <person name="Deng J."/>
            <person name="Dietrich F.S."/>
            <person name="Fargo D.C."/>
            <person name="Farman M.L."/>
            <person name="Gathman A.C."/>
            <person name="Goldberg J."/>
            <person name="Guigo R."/>
            <person name="Hoegger P.J."/>
            <person name="Hooker J.B."/>
            <person name="Huggins A."/>
            <person name="James T.Y."/>
            <person name="Kamada T."/>
            <person name="Kilaru S."/>
            <person name="Kodira C."/>
            <person name="Kues U."/>
            <person name="Kupfer D."/>
            <person name="Kwan H.S."/>
            <person name="Lomsadze A."/>
            <person name="Li W."/>
            <person name="Lilly W.W."/>
            <person name="Ma L.J."/>
            <person name="Mackey A.J."/>
            <person name="Manning G."/>
            <person name="Martin F."/>
            <person name="Muraguchi H."/>
            <person name="Natvig D.O."/>
            <person name="Palmerini H."/>
            <person name="Ramesh M.A."/>
            <person name="Rehmeyer C.J."/>
            <person name="Roe B.A."/>
            <person name="Shenoy N."/>
            <person name="Stanke M."/>
            <person name="Ter-Hovhannisyan V."/>
            <person name="Tunlid A."/>
            <person name="Velagapudi R."/>
            <person name="Vision T.J."/>
            <person name="Zeng Q."/>
            <person name="Zolan M.E."/>
            <person name="Pukkila P.J."/>
        </authorList>
    </citation>
    <scope>NUCLEOTIDE SEQUENCE [LARGE SCALE GENOMIC DNA]</scope>
    <source>
        <strain evidence="13">Okayama-7 / 130 / ATCC MYA-4618 / FGSC 9003</strain>
    </source>
</reference>
<evidence type="ECO:0000256" key="8">
    <source>
        <dbReference type="ARBA" id="ARBA00032427"/>
    </source>
</evidence>
<dbReference type="SUPFAM" id="SSF55753">
    <property type="entry name" value="Actin depolymerizing proteins"/>
    <property type="match status" value="1"/>
</dbReference>
<evidence type="ECO:0000256" key="3">
    <source>
        <dbReference type="ARBA" id="ARBA00010255"/>
    </source>
</evidence>
<dbReference type="Gene3D" id="1.10.238.10">
    <property type="entry name" value="EF-hand"/>
    <property type="match status" value="2"/>
</dbReference>
<evidence type="ECO:0000256" key="4">
    <source>
        <dbReference type="ARBA" id="ARBA00015630"/>
    </source>
</evidence>
<comment type="caution">
    <text evidence="12">The sequence shown here is derived from an EMBL/GenBank/DDBJ whole genome shotgun (WGS) entry which is preliminary data.</text>
</comment>